<reference evidence="11" key="1">
    <citation type="submission" date="2019-11" db="EMBL/GenBank/DDBJ databases">
        <title>Microbial mats filling the niche in hypersaline microbial mats.</title>
        <authorList>
            <person name="Wong H.L."/>
            <person name="Macleod F.I."/>
            <person name="White R.A. III"/>
            <person name="Burns B.P."/>
        </authorList>
    </citation>
    <scope>NUCLEOTIDE SEQUENCE</scope>
    <source>
        <strain evidence="11">Bin_327</strain>
    </source>
</reference>
<comment type="similarity">
    <text evidence="1 7">Belongs to the thioredoxin family.</text>
</comment>
<evidence type="ECO:0000259" key="10">
    <source>
        <dbReference type="PROSITE" id="PS51352"/>
    </source>
</evidence>
<keyword evidence="2" id="KW-0813">Transport</keyword>
<protein>
    <recommendedName>
        <fullName evidence="6 7">Thioredoxin</fullName>
    </recommendedName>
</protein>
<dbReference type="GO" id="GO:0015035">
    <property type="term" value="F:protein-disulfide reductase activity"/>
    <property type="evidence" value="ECO:0007669"/>
    <property type="project" value="UniProtKB-UniRule"/>
</dbReference>
<dbReference type="GO" id="GO:0005737">
    <property type="term" value="C:cytoplasm"/>
    <property type="evidence" value="ECO:0007669"/>
    <property type="project" value="TreeGrafter"/>
</dbReference>
<dbReference type="SUPFAM" id="SSF52833">
    <property type="entry name" value="Thioredoxin-like"/>
    <property type="match status" value="1"/>
</dbReference>
<gene>
    <name evidence="11" type="primary">trxA</name>
    <name evidence="11" type="ORF">GF359_09275</name>
</gene>
<keyword evidence="5 9" id="KW-0676">Redox-active center</keyword>
<dbReference type="EMBL" id="WJKJ01000310">
    <property type="protein sequence ID" value="MBD3365390.1"/>
    <property type="molecule type" value="Genomic_DNA"/>
</dbReference>
<evidence type="ECO:0000256" key="9">
    <source>
        <dbReference type="PIRSR" id="PIRSR000077-4"/>
    </source>
</evidence>
<dbReference type="FunFam" id="3.40.30.10:FF:000001">
    <property type="entry name" value="Thioredoxin"/>
    <property type="match status" value="1"/>
</dbReference>
<feature type="disulfide bond" description="Redox-active" evidence="9">
    <location>
        <begin position="30"/>
        <end position="33"/>
    </location>
</feature>
<feature type="site" description="Deprotonates C-terminal active site Cys" evidence="8">
    <location>
        <position position="24"/>
    </location>
</feature>
<comment type="caution">
    <text evidence="11">The sequence shown here is derived from an EMBL/GenBank/DDBJ whole genome shotgun (WGS) entry which is preliminary data.</text>
</comment>
<dbReference type="InterPro" id="IPR013766">
    <property type="entry name" value="Thioredoxin_domain"/>
</dbReference>
<dbReference type="InterPro" id="IPR036249">
    <property type="entry name" value="Thioredoxin-like_sf"/>
</dbReference>
<proteinExistence type="inferred from homology"/>
<dbReference type="PIRSF" id="PIRSF000077">
    <property type="entry name" value="Thioredoxin"/>
    <property type="match status" value="1"/>
</dbReference>
<evidence type="ECO:0000256" key="2">
    <source>
        <dbReference type="ARBA" id="ARBA00022448"/>
    </source>
</evidence>
<evidence type="ECO:0000256" key="7">
    <source>
        <dbReference type="PIRNR" id="PIRNR000077"/>
    </source>
</evidence>
<feature type="domain" description="Thioredoxin" evidence="10">
    <location>
        <begin position="1"/>
        <end position="106"/>
    </location>
</feature>
<evidence type="ECO:0000256" key="6">
    <source>
        <dbReference type="NCBIfam" id="TIGR01068"/>
    </source>
</evidence>
<dbReference type="Proteomes" id="UP000630660">
    <property type="component" value="Unassembled WGS sequence"/>
</dbReference>
<evidence type="ECO:0000256" key="1">
    <source>
        <dbReference type="ARBA" id="ARBA00008987"/>
    </source>
</evidence>
<name>A0A9D5KAZ7_UNCW3</name>
<feature type="active site" description="Nucleophile" evidence="8">
    <location>
        <position position="33"/>
    </location>
</feature>
<sequence length="107" mass="11912">MIQIKTAEEFKKEVLQAEIPVVVDFWADWCPPCKMLAPVMEELARDYDGKAKVVKVDVDQVRELAGKYEVMSIPTVLFFKQGKVCDINVGAVPKAVLAEKIDSLLSG</sequence>
<dbReference type="AlphaFoldDB" id="A0A9D5KAZ7"/>
<dbReference type="InterPro" id="IPR005746">
    <property type="entry name" value="Thioredoxin"/>
</dbReference>
<evidence type="ECO:0000256" key="8">
    <source>
        <dbReference type="PIRSR" id="PIRSR000077-1"/>
    </source>
</evidence>
<feature type="active site" description="Nucleophile" evidence="8">
    <location>
        <position position="30"/>
    </location>
</feature>
<evidence type="ECO:0000256" key="4">
    <source>
        <dbReference type="ARBA" id="ARBA00023157"/>
    </source>
</evidence>
<organism evidence="11 12">
    <name type="scientific">candidate division WOR-3 bacterium</name>
    <dbReference type="NCBI Taxonomy" id="2052148"/>
    <lineage>
        <taxon>Bacteria</taxon>
        <taxon>Bacteria division WOR-3</taxon>
    </lineage>
</organism>
<evidence type="ECO:0000256" key="5">
    <source>
        <dbReference type="ARBA" id="ARBA00023284"/>
    </source>
</evidence>
<dbReference type="CDD" id="cd02947">
    <property type="entry name" value="TRX_family"/>
    <property type="match status" value="1"/>
</dbReference>
<dbReference type="Gene3D" id="3.40.30.10">
    <property type="entry name" value="Glutaredoxin"/>
    <property type="match status" value="1"/>
</dbReference>
<dbReference type="NCBIfam" id="TIGR01068">
    <property type="entry name" value="thioredoxin"/>
    <property type="match status" value="1"/>
</dbReference>
<keyword evidence="4 9" id="KW-1015">Disulfide bond</keyword>
<dbReference type="Pfam" id="PF00085">
    <property type="entry name" value="Thioredoxin"/>
    <property type="match status" value="1"/>
</dbReference>
<dbReference type="PRINTS" id="PR00421">
    <property type="entry name" value="THIOREDOXIN"/>
</dbReference>
<dbReference type="PANTHER" id="PTHR45663:SF11">
    <property type="entry name" value="GEO12009P1"/>
    <property type="match status" value="1"/>
</dbReference>
<evidence type="ECO:0000313" key="11">
    <source>
        <dbReference type="EMBL" id="MBD3365390.1"/>
    </source>
</evidence>
<dbReference type="PROSITE" id="PS51352">
    <property type="entry name" value="THIOREDOXIN_2"/>
    <property type="match status" value="1"/>
</dbReference>
<feature type="site" description="Contributes to redox potential value" evidence="8">
    <location>
        <position position="31"/>
    </location>
</feature>
<evidence type="ECO:0000313" key="12">
    <source>
        <dbReference type="Proteomes" id="UP000630660"/>
    </source>
</evidence>
<dbReference type="InterPro" id="IPR017937">
    <property type="entry name" value="Thioredoxin_CS"/>
</dbReference>
<evidence type="ECO:0000256" key="3">
    <source>
        <dbReference type="ARBA" id="ARBA00022982"/>
    </source>
</evidence>
<accession>A0A9D5KAZ7</accession>
<feature type="site" description="Contributes to redox potential value" evidence="8">
    <location>
        <position position="32"/>
    </location>
</feature>
<dbReference type="PROSITE" id="PS00194">
    <property type="entry name" value="THIOREDOXIN_1"/>
    <property type="match status" value="1"/>
</dbReference>
<dbReference type="PANTHER" id="PTHR45663">
    <property type="entry name" value="GEO12009P1"/>
    <property type="match status" value="1"/>
</dbReference>
<keyword evidence="3" id="KW-0249">Electron transport</keyword>